<dbReference type="Proteomes" id="UP000325565">
    <property type="component" value="Unassembled WGS sequence"/>
</dbReference>
<sequence length="206" mass="23382">MVNFVNKTEVQRAAFLAEREFVCWRGREYDELYPCQVSRQSDHYVDMQLDIKLIRFADAVAEDIARCLYDAVLITVGNLQGFAPTPAYRDSILERIYRKRVSGDWSYNANGRFNCYEAEGEVYVVERATGESDKTGKVSVYTIDDGGVELVFDFMCYSFSIHDAVWLSSALMEALGRESFDALETLSEVIGLEWALAFGETVAHVD</sequence>
<evidence type="ECO:0000313" key="1">
    <source>
        <dbReference type="EMBL" id="VVP71024.1"/>
    </source>
</evidence>
<name>A0A5E7RAN1_PSEFL</name>
<dbReference type="AlphaFoldDB" id="A0A5E7RAN1"/>
<reference evidence="1 2" key="1">
    <citation type="submission" date="2019-09" db="EMBL/GenBank/DDBJ databases">
        <authorList>
            <person name="Chandra G."/>
            <person name="Truman W A."/>
        </authorList>
    </citation>
    <scope>NUCLEOTIDE SEQUENCE [LARGE SCALE GENOMIC DNA]</scope>
    <source>
        <strain evidence="1">PS922</strain>
    </source>
</reference>
<dbReference type="EMBL" id="CABVJB010000001">
    <property type="protein sequence ID" value="VVP71024.1"/>
    <property type="molecule type" value="Genomic_DNA"/>
</dbReference>
<protein>
    <submittedName>
        <fullName evidence="1">Uncharacterized protein</fullName>
    </submittedName>
</protein>
<gene>
    <name evidence="1" type="ORF">PS922_00796</name>
</gene>
<accession>A0A5E7RAN1</accession>
<organism evidence="1 2">
    <name type="scientific">Pseudomonas fluorescens</name>
    <dbReference type="NCBI Taxonomy" id="294"/>
    <lineage>
        <taxon>Bacteria</taxon>
        <taxon>Pseudomonadati</taxon>
        <taxon>Pseudomonadota</taxon>
        <taxon>Gammaproteobacteria</taxon>
        <taxon>Pseudomonadales</taxon>
        <taxon>Pseudomonadaceae</taxon>
        <taxon>Pseudomonas</taxon>
    </lineage>
</organism>
<proteinExistence type="predicted"/>
<evidence type="ECO:0000313" key="2">
    <source>
        <dbReference type="Proteomes" id="UP000325565"/>
    </source>
</evidence>